<feature type="domain" description="HTH lysR-type" evidence="5">
    <location>
        <begin position="39"/>
        <end position="96"/>
    </location>
</feature>
<dbReference type="GO" id="GO:0003700">
    <property type="term" value="F:DNA-binding transcription factor activity"/>
    <property type="evidence" value="ECO:0007669"/>
    <property type="project" value="InterPro"/>
</dbReference>
<dbReference type="SUPFAM" id="SSF46785">
    <property type="entry name" value="Winged helix' DNA-binding domain"/>
    <property type="match status" value="1"/>
</dbReference>
<organism evidence="6 7">
    <name type="scientific">Malikia spinosa</name>
    <dbReference type="NCBI Taxonomy" id="86180"/>
    <lineage>
        <taxon>Bacteria</taxon>
        <taxon>Pseudomonadati</taxon>
        <taxon>Pseudomonadota</taxon>
        <taxon>Betaproteobacteria</taxon>
        <taxon>Burkholderiales</taxon>
        <taxon>Comamonadaceae</taxon>
        <taxon>Malikia</taxon>
    </lineage>
</organism>
<keyword evidence="3" id="KW-0238">DNA-binding</keyword>
<dbReference type="GO" id="GO:0003677">
    <property type="term" value="F:DNA binding"/>
    <property type="evidence" value="ECO:0007669"/>
    <property type="project" value="UniProtKB-KW"/>
</dbReference>
<dbReference type="InterPro" id="IPR036388">
    <property type="entry name" value="WH-like_DNA-bd_sf"/>
</dbReference>
<dbReference type="AlphaFoldDB" id="A0A7C9MS01"/>
<sequence>MLIGSSVGFVALSANTIRRISSIVSTDEDAFAGLMTKTFDLNLLSLLVALDDCRSVTRAALRLGMSQPGLSTALGRLRKHFDDPMFVRTPEGMQPTPRGVAAAKEARHILQRVYENVLDAPRFTPAETTTEFCLAMPDVAEMIFAPGLIQALQQLTPHASMRTSSYDPQSLEQAMESGQVDIALGYFPDLKSNRFFKQRLRMHGFSCMLRKGHPAAQQMSKSRYSELDHVLVDTPIRSQELVDNFLDRRGVVRRIRMRTTHYLTLPAIVAATDLVATVPTAVGAHFAKLGQVELVPPPYDIPQFPIQQHWHRRYDKDPRHRWFRDRIAALFGPGSNFFL</sequence>
<evidence type="ECO:0000256" key="1">
    <source>
        <dbReference type="ARBA" id="ARBA00009437"/>
    </source>
</evidence>
<protein>
    <submittedName>
        <fullName evidence="6">LysR family transcriptional regulator</fullName>
    </submittedName>
</protein>
<evidence type="ECO:0000313" key="6">
    <source>
        <dbReference type="EMBL" id="MYZ52338.1"/>
    </source>
</evidence>
<dbReference type="SUPFAM" id="SSF53850">
    <property type="entry name" value="Periplasmic binding protein-like II"/>
    <property type="match status" value="1"/>
</dbReference>
<dbReference type="InterPro" id="IPR000847">
    <property type="entry name" value="LysR_HTH_N"/>
</dbReference>
<name>A0A7C9MS01_9BURK</name>
<comment type="caution">
    <text evidence="6">The sequence shown here is derived from an EMBL/GenBank/DDBJ whole genome shotgun (WGS) entry which is preliminary data.</text>
</comment>
<dbReference type="Gene3D" id="3.40.190.10">
    <property type="entry name" value="Periplasmic binding protein-like II"/>
    <property type="match status" value="2"/>
</dbReference>
<dbReference type="Gene3D" id="1.10.10.10">
    <property type="entry name" value="Winged helix-like DNA-binding domain superfamily/Winged helix DNA-binding domain"/>
    <property type="match status" value="1"/>
</dbReference>
<accession>A0A7C9MS01</accession>
<dbReference type="Pfam" id="PF03466">
    <property type="entry name" value="LysR_substrate"/>
    <property type="match status" value="1"/>
</dbReference>
<dbReference type="InterPro" id="IPR036390">
    <property type="entry name" value="WH_DNA-bd_sf"/>
</dbReference>
<dbReference type="PROSITE" id="PS50931">
    <property type="entry name" value="HTH_LYSR"/>
    <property type="match status" value="1"/>
</dbReference>
<dbReference type="Pfam" id="PF00126">
    <property type="entry name" value="HTH_1"/>
    <property type="match status" value="1"/>
</dbReference>
<evidence type="ECO:0000256" key="4">
    <source>
        <dbReference type="ARBA" id="ARBA00023163"/>
    </source>
</evidence>
<evidence type="ECO:0000256" key="3">
    <source>
        <dbReference type="ARBA" id="ARBA00023125"/>
    </source>
</evidence>
<evidence type="ECO:0000313" key="7">
    <source>
        <dbReference type="Proteomes" id="UP000481947"/>
    </source>
</evidence>
<dbReference type="InterPro" id="IPR005119">
    <property type="entry name" value="LysR_subst-bd"/>
</dbReference>
<keyword evidence="2" id="KW-0805">Transcription regulation</keyword>
<keyword evidence="4" id="KW-0804">Transcription</keyword>
<gene>
    <name evidence="6" type="ORF">F5985_09380</name>
</gene>
<evidence type="ECO:0000259" key="5">
    <source>
        <dbReference type="PROSITE" id="PS50931"/>
    </source>
</evidence>
<dbReference type="Proteomes" id="UP000481947">
    <property type="component" value="Unassembled WGS sequence"/>
</dbReference>
<dbReference type="CDD" id="cd08459">
    <property type="entry name" value="PBP2_DntR_NahR_LinR_like"/>
    <property type="match status" value="1"/>
</dbReference>
<reference evidence="6 7" key="1">
    <citation type="submission" date="2019-09" db="EMBL/GenBank/DDBJ databases">
        <title>Identification of Malikia spinosa a prominent benzene-, toluene-, and ethylbenzene-degrading bacterium: enrichment, isolation and whole genome sequencing.</title>
        <authorList>
            <person name="Tancsics A."/>
            <person name="Revesz F."/>
            <person name="Kriszt B."/>
        </authorList>
    </citation>
    <scope>NUCLEOTIDE SEQUENCE [LARGE SCALE GENOMIC DNA]</scope>
    <source>
        <strain evidence="6 7">AB6</strain>
    </source>
</reference>
<dbReference type="PANTHER" id="PTHR30118">
    <property type="entry name" value="HTH-TYPE TRANSCRIPTIONAL REGULATOR LEUO-RELATED"/>
    <property type="match status" value="1"/>
</dbReference>
<dbReference type="PRINTS" id="PR00039">
    <property type="entry name" value="HTHLYSR"/>
</dbReference>
<dbReference type="EMBL" id="VYSB01000008">
    <property type="protein sequence ID" value="MYZ52338.1"/>
    <property type="molecule type" value="Genomic_DNA"/>
</dbReference>
<proteinExistence type="inferred from homology"/>
<evidence type="ECO:0000256" key="2">
    <source>
        <dbReference type="ARBA" id="ARBA00023015"/>
    </source>
</evidence>
<dbReference type="InterPro" id="IPR050389">
    <property type="entry name" value="LysR-type_TF"/>
</dbReference>
<comment type="similarity">
    <text evidence="1">Belongs to the LysR transcriptional regulatory family.</text>
</comment>
<dbReference type="PANTHER" id="PTHR30118:SF15">
    <property type="entry name" value="TRANSCRIPTIONAL REGULATORY PROTEIN"/>
    <property type="match status" value="1"/>
</dbReference>